<sequence length="595" mass="67332">MEGTSLGPFCTEIRLSEEHLNELTSIKSLGNCHVKIGVLLELNTFLKSAAKVIDVAKCLQPKLSVFSDATLRTKLTRLLEVKKKLVSKKKVKGFCSVEDLQQQPFELQSKTLFATEFVAEMKLEERPIQDTDLCSQQSVQADNCSVNNDHDGTSHSTDMDNFEKAQKKTLNVYDYELNKKNKTLNKLMNEIENSKNDLKSLENKVGHFGVRNVNKRDEKARITRQALRKSKAHVRGLTKIIEKLQNVKEENKQLAVEKEILKKELDMLNEKKLIIDSAENKKLNAQKSASYYKMKAKKLHQQIKSGESPNIDKVKHILVGKNQELHNLQVQVEMLTEELNEKHCTKNLDGSYTDNVRLCVIELAALEVATEKISPAIEVVSRHIFRREIGKSDLPNSTSVQTIVNEGHYLAKAFIAAKLDTVGSWGLNRDGTTRKKKKIVDTSITLESGDVISLGFTRVAHENARTIHDVTKKHITELAQLKSETSSSEEQMKNTVSEYVPIPQHTPIRNDMCQLQTPSRTINTSVSNDFITDSLSKLAFTMCDRASNEKLADKLWTNGEMKFLTSVMMTKNNLYCTSTVWPMFFWASINMPVST</sequence>
<dbReference type="AlphaFoldDB" id="A0ABD3TXW4"/>
<comment type="caution">
    <text evidence="2">The sequence shown here is derived from an EMBL/GenBank/DDBJ whole genome shotgun (WGS) entry which is preliminary data.</text>
</comment>
<feature type="coiled-coil region" evidence="1">
    <location>
        <begin position="318"/>
        <end position="345"/>
    </location>
</feature>
<reference evidence="2 3" key="1">
    <citation type="submission" date="2024-11" db="EMBL/GenBank/DDBJ databases">
        <title>Chromosome-level genome assembly of the freshwater bivalve Anodonta woodiana.</title>
        <authorList>
            <person name="Chen X."/>
        </authorList>
    </citation>
    <scope>NUCLEOTIDE SEQUENCE [LARGE SCALE GENOMIC DNA]</scope>
    <source>
        <strain evidence="2">MN2024</strain>
        <tissue evidence="2">Gills</tissue>
    </source>
</reference>
<keyword evidence="3" id="KW-1185">Reference proteome</keyword>
<feature type="coiled-coil region" evidence="1">
    <location>
        <begin position="237"/>
        <end position="281"/>
    </location>
</feature>
<evidence type="ECO:0000313" key="2">
    <source>
        <dbReference type="EMBL" id="KAL3841605.1"/>
    </source>
</evidence>
<accession>A0ABD3TXW4</accession>
<name>A0ABD3TXW4_SINWO</name>
<evidence type="ECO:0000313" key="3">
    <source>
        <dbReference type="Proteomes" id="UP001634394"/>
    </source>
</evidence>
<protein>
    <submittedName>
        <fullName evidence="2">Uncharacterized protein</fullName>
    </submittedName>
</protein>
<keyword evidence="1" id="KW-0175">Coiled coil</keyword>
<proteinExistence type="predicted"/>
<dbReference type="Proteomes" id="UP001634394">
    <property type="component" value="Unassembled WGS sequence"/>
</dbReference>
<dbReference type="EMBL" id="JBJQND010000017">
    <property type="protein sequence ID" value="KAL3841605.1"/>
    <property type="molecule type" value="Genomic_DNA"/>
</dbReference>
<evidence type="ECO:0000256" key="1">
    <source>
        <dbReference type="SAM" id="Coils"/>
    </source>
</evidence>
<feature type="coiled-coil region" evidence="1">
    <location>
        <begin position="177"/>
        <end position="204"/>
    </location>
</feature>
<organism evidence="2 3">
    <name type="scientific">Sinanodonta woodiana</name>
    <name type="common">Chinese pond mussel</name>
    <name type="synonym">Anodonta woodiana</name>
    <dbReference type="NCBI Taxonomy" id="1069815"/>
    <lineage>
        <taxon>Eukaryota</taxon>
        <taxon>Metazoa</taxon>
        <taxon>Spiralia</taxon>
        <taxon>Lophotrochozoa</taxon>
        <taxon>Mollusca</taxon>
        <taxon>Bivalvia</taxon>
        <taxon>Autobranchia</taxon>
        <taxon>Heteroconchia</taxon>
        <taxon>Palaeoheterodonta</taxon>
        <taxon>Unionida</taxon>
        <taxon>Unionoidea</taxon>
        <taxon>Unionidae</taxon>
        <taxon>Unioninae</taxon>
        <taxon>Sinanodonta</taxon>
    </lineage>
</organism>
<gene>
    <name evidence="2" type="ORF">ACJMK2_019722</name>
</gene>